<feature type="transmembrane region" description="Helical" evidence="1">
    <location>
        <begin position="44"/>
        <end position="64"/>
    </location>
</feature>
<evidence type="ECO:0000313" key="2">
    <source>
        <dbReference type="EMBL" id="MDN4592799.1"/>
    </source>
</evidence>
<feature type="transmembrane region" description="Helical" evidence="1">
    <location>
        <begin position="85"/>
        <end position="103"/>
    </location>
</feature>
<evidence type="ECO:0000313" key="3">
    <source>
        <dbReference type="Proteomes" id="UP001174196"/>
    </source>
</evidence>
<dbReference type="RefSeq" id="WP_301237514.1">
    <property type="nucleotide sequence ID" value="NZ_JANRHH010000013.1"/>
</dbReference>
<feature type="transmembrane region" description="Helical" evidence="1">
    <location>
        <begin position="115"/>
        <end position="136"/>
    </location>
</feature>
<gene>
    <name evidence="2" type="ORF">NWF35_02505</name>
</gene>
<organism evidence="2 3">
    <name type="scientific">Polycladomyces subterraneus</name>
    <dbReference type="NCBI Taxonomy" id="1016997"/>
    <lineage>
        <taxon>Bacteria</taxon>
        <taxon>Bacillati</taxon>
        <taxon>Bacillota</taxon>
        <taxon>Bacilli</taxon>
        <taxon>Bacillales</taxon>
        <taxon>Thermoactinomycetaceae</taxon>
        <taxon>Polycladomyces</taxon>
    </lineage>
</organism>
<comment type="caution">
    <text evidence="2">The sequence shown here is derived from an EMBL/GenBank/DDBJ whole genome shotgun (WGS) entry which is preliminary data.</text>
</comment>
<dbReference type="Proteomes" id="UP001174196">
    <property type="component" value="Unassembled WGS sequence"/>
</dbReference>
<accession>A0ABT8IKW7</accession>
<sequence length="162" mass="18485">MITASVISVATVLFAVWLIPAFVLPSHPLHTLSFDGLQRNFGSVARIGFFFTVSIYPVFLLIRYRLIPSGLRPWWQRLSIMVRQWHVPIALLAAGVVTIHAYLALLNGFRINGVYLTGVLVYVWFIVLGLFGFLRYRGRDKQWHLILGLLFVVLFMVHAMVS</sequence>
<keyword evidence="1" id="KW-0812">Transmembrane</keyword>
<reference evidence="2" key="1">
    <citation type="submission" date="2022-08" db="EMBL/GenBank/DDBJ databases">
        <title>Polycladomyces zharkentsis sp. nov., a novel thermophilic CMC and starch-degrading bacterium isolated from a geothermal spring in Kazakhstan.</title>
        <authorList>
            <person name="Mashzhan A."/>
            <person name="Kistaubaeva A."/>
            <person name="Javier-Lopez R."/>
            <person name="Birkeland N.-K."/>
        </authorList>
    </citation>
    <scope>NUCLEOTIDE SEQUENCE</scope>
    <source>
        <strain evidence="2">KSR 13</strain>
    </source>
</reference>
<name>A0ABT8IKW7_9BACL</name>
<evidence type="ECO:0008006" key="4">
    <source>
        <dbReference type="Google" id="ProtNLM"/>
    </source>
</evidence>
<protein>
    <recommendedName>
        <fullName evidence="4">Ferric oxidoreductase domain-containing protein</fullName>
    </recommendedName>
</protein>
<keyword evidence="1" id="KW-1133">Transmembrane helix</keyword>
<proteinExistence type="predicted"/>
<dbReference type="EMBL" id="JANRHH010000013">
    <property type="protein sequence ID" value="MDN4592799.1"/>
    <property type="molecule type" value="Genomic_DNA"/>
</dbReference>
<keyword evidence="1" id="KW-0472">Membrane</keyword>
<keyword evidence="3" id="KW-1185">Reference proteome</keyword>
<evidence type="ECO:0000256" key="1">
    <source>
        <dbReference type="SAM" id="Phobius"/>
    </source>
</evidence>
<feature type="transmembrane region" description="Helical" evidence="1">
    <location>
        <begin position="7"/>
        <end position="24"/>
    </location>
</feature>
<feature type="transmembrane region" description="Helical" evidence="1">
    <location>
        <begin position="143"/>
        <end position="161"/>
    </location>
</feature>